<evidence type="ECO:0000313" key="2">
    <source>
        <dbReference type="Proteomes" id="UP001347796"/>
    </source>
</evidence>
<dbReference type="Proteomes" id="UP001347796">
    <property type="component" value="Unassembled WGS sequence"/>
</dbReference>
<organism evidence="1 2">
    <name type="scientific">Patella caerulea</name>
    <name type="common">Rayed Mediterranean limpet</name>
    <dbReference type="NCBI Taxonomy" id="87958"/>
    <lineage>
        <taxon>Eukaryota</taxon>
        <taxon>Metazoa</taxon>
        <taxon>Spiralia</taxon>
        <taxon>Lophotrochozoa</taxon>
        <taxon>Mollusca</taxon>
        <taxon>Gastropoda</taxon>
        <taxon>Patellogastropoda</taxon>
        <taxon>Patelloidea</taxon>
        <taxon>Patellidae</taxon>
        <taxon>Patella</taxon>
    </lineage>
</organism>
<comment type="caution">
    <text evidence="1">The sequence shown here is derived from an EMBL/GenBank/DDBJ whole genome shotgun (WGS) entry which is preliminary data.</text>
</comment>
<proteinExistence type="predicted"/>
<accession>A0AAN8K2K1</accession>
<reference evidence="1 2" key="1">
    <citation type="submission" date="2024-01" db="EMBL/GenBank/DDBJ databases">
        <title>The genome of the rayed Mediterranean limpet Patella caerulea (Linnaeus, 1758).</title>
        <authorList>
            <person name="Anh-Thu Weber A."/>
            <person name="Halstead-Nussloch G."/>
        </authorList>
    </citation>
    <scope>NUCLEOTIDE SEQUENCE [LARGE SCALE GENOMIC DNA]</scope>
    <source>
        <strain evidence="1">AATW-2023a</strain>
        <tissue evidence="1">Whole specimen</tissue>
    </source>
</reference>
<name>A0AAN8K2K1_PATCE</name>
<sequence length="135" mass="15914">MNLNIKRATISTREITFGKFKSMNSDEFRSSLDFSRISETASIQNVHQKAVHFNECIQYVLDQVVPIQTKTIKDRPGNVWFNEEIREAKRGRNRAERKWRQTGLVDHREIYHAAKVGVTRLIENSKASYYRQNRN</sequence>
<protein>
    <submittedName>
        <fullName evidence="1">Uncharacterized protein</fullName>
    </submittedName>
</protein>
<dbReference type="PANTHER" id="PTHR46670:SF3">
    <property type="entry name" value="ENDONUCLEASE_EXONUCLEASE_PHOSPHATASE DOMAIN-CONTAINING PROTEIN"/>
    <property type="match status" value="1"/>
</dbReference>
<keyword evidence="2" id="KW-1185">Reference proteome</keyword>
<dbReference type="EMBL" id="JAZGQO010000004">
    <property type="protein sequence ID" value="KAK6187344.1"/>
    <property type="molecule type" value="Genomic_DNA"/>
</dbReference>
<dbReference type="AlphaFoldDB" id="A0AAN8K2K1"/>
<gene>
    <name evidence="1" type="ORF">SNE40_005399</name>
</gene>
<dbReference type="PANTHER" id="PTHR46670">
    <property type="entry name" value="ENDO/EXONUCLEASE/PHOSPHATASE DOMAIN-CONTAINING PROTEIN"/>
    <property type="match status" value="1"/>
</dbReference>
<evidence type="ECO:0000313" key="1">
    <source>
        <dbReference type="EMBL" id="KAK6187344.1"/>
    </source>
</evidence>